<gene>
    <name evidence="2" type="ORF">TrRE_jg7028</name>
</gene>
<accession>A0A9W7CF28</accession>
<sequence>STAVPSCPVVGSAPPPGPGRSAPQSPGDVKKTKTNFGMPPPPLSGMPPPPLFAASQAGGPATTPGGQHFNMANRQQTQVFNPAEEMETVQLDSGGSALM</sequence>
<name>A0A9W7CF28_9STRA</name>
<feature type="compositionally biased region" description="Low complexity" evidence="1">
    <location>
        <begin position="1"/>
        <end position="12"/>
    </location>
</feature>
<evidence type="ECO:0000313" key="3">
    <source>
        <dbReference type="Proteomes" id="UP001165082"/>
    </source>
</evidence>
<keyword evidence="3" id="KW-1185">Reference proteome</keyword>
<reference evidence="2" key="1">
    <citation type="submission" date="2022-07" db="EMBL/GenBank/DDBJ databases">
        <title>Genome analysis of Parmales, a sister group of diatoms, reveals the evolutionary specialization of diatoms from phago-mixotrophs to photoautotrophs.</title>
        <authorList>
            <person name="Ban H."/>
            <person name="Sato S."/>
            <person name="Yoshikawa S."/>
            <person name="Kazumasa Y."/>
            <person name="Nakamura Y."/>
            <person name="Ichinomiya M."/>
            <person name="Saitoh K."/>
            <person name="Sato N."/>
            <person name="Blanc-Mathieu R."/>
            <person name="Endo H."/>
            <person name="Kuwata A."/>
            <person name="Ogata H."/>
        </authorList>
    </citation>
    <scope>NUCLEOTIDE SEQUENCE</scope>
</reference>
<dbReference type="Proteomes" id="UP001165082">
    <property type="component" value="Unassembled WGS sequence"/>
</dbReference>
<feature type="non-terminal residue" evidence="2">
    <location>
        <position position="1"/>
    </location>
</feature>
<feature type="compositionally biased region" description="Pro residues" evidence="1">
    <location>
        <begin position="38"/>
        <end position="51"/>
    </location>
</feature>
<evidence type="ECO:0000256" key="1">
    <source>
        <dbReference type="SAM" id="MobiDB-lite"/>
    </source>
</evidence>
<evidence type="ECO:0000313" key="2">
    <source>
        <dbReference type="EMBL" id="GMI04545.1"/>
    </source>
</evidence>
<dbReference type="AlphaFoldDB" id="A0A9W7CF28"/>
<protein>
    <submittedName>
        <fullName evidence="2">Uncharacterized protein</fullName>
    </submittedName>
</protein>
<proteinExistence type="predicted"/>
<organism evidence="2 3">
    <name type="scientific">Triparma retinervis</name>
    <dbReference type="NCBI Taxonomy" id="2557542"/>
    <lineage>
        <taxon>Eukaryota</taxon>
        <taxon>Sar</taxon>
        <taxon>Stramenopiles</taxon>
        <taxon>Ochrophyta</taxon>
        <taxon>Bolidophyceae</taxon>
        <taxon>Parmales</taxon>
        <taxon>Triparmaceae</taxon>
        <taxon>Triparma</taxon>
    </lineage>
</organism>
<feature type="region of interest" description="Disordered" evidence="1">
    <location>
        <begin position="1"/>
        <end position="69"/>
    </location>
</feature>
<dbReference type="EMBL" id="BRXZ01000078">
    <property type="protein sequence ID" value="GMI04545.1"/>
    <property type="molecule type" value="Genomic_DNA"/>
</dbReference>
<comment type="caution">
    <text evidence="2">The sequence shown here is derived from an EMBL/GenBank/DDBJ whole genome shotgun (WGS) entry which is preliminary data.</text>
</comment>